<feature type="transmembrane region" description="Helical" evidence="4">
    <location>
        <begin position="148"/>
        <end position="169"/>
    </location>
</feature>
<feature type="transmembrane region" description="Helical" evidence="4">
    <location>
        <begin position="21"/>
        <end position="46"/>
    </location>
</feature>
<dbReference type="InterPro" id="IPR034804">
    <property type="entry name" value="SQR/QFR_C/D"/>
</dbReference>
<dbReference type="PROSITE" id="PS50125">
    <property type="entry name" value="GUANYLATE_CYCLASE_2"/>
    <property type="match status" value="1"/>
</dbReference>
<name>A0A2N3KWE1_9PROT</name>
<dbReference type="OrthoDB" id="9762462at2"/>
<evidence type="ECO:0000256" key="1">
    <source>
        <dbReference type="ARBA" id="ARBA00004651"/>
    </source>
</evidence>
<dbReference type="PANTHER" id="PTHR43081">
    <property type="entry name" value="ADENYLATE CYCLASE, TERMINAL-DIFFERENTIATION SPECIFIC-RELATED"/>
    <property type="match status" value="1"/>
</dbReference>
<evidence type="ECO:0000259" key="5">
    <source>
        <dbReference type="PROSITE" id="PS50125"/>
    </source>
</evidence>
<feature type="transmembrane region" description="Helical" evidence="4">
    <location>
        <begin position="99"/>
        <end position="117"/>
    </location>
</feature>
<feature type="transmembrane region" description="Helical" evidence="4">
    <location>
        <begin position="239"/>
        <end position="257"/>
    </location>
</feature>
<organism evidence="7 8">
    <name type="scientific">Thalassospira marina</name>
    <dbReference type="NCBI Taxonomy" id="2048283"/>
    <lineage>
        <taxon>Bacteria</taxon>
        <taxon>Pseudomonadati</taxon>
        <taxon>Pseudomonadota</taxon>
        <taxon>Alphaproteobacteria</taxon>
        <taxon>Rhodospirillales</taxon>
        <taxon>Thalassospiraceae</taxon>
        <taxon>Thalassospira</taxon>
    </lineage>
</organism>
<dbReference type="RefSeq" id="WP_101265581.1">
    <property type="nucleotide sequence ID" value="NZ_NWTK01000004.1"/>
</dbReference>
<dbReference type="GO" id="GO:0035556">
    <property type="term" value="P:intracellular signal transduction"/>
    <property type="evidence" value="ECO:0007669"/>
    <property type="project" value="InterPro"/>
</dbReference>
<dbReference type="PANTHER" id="PTHR43081:SF17">
    <property type="entry name" value="BLL5647 PROTEIN"/>
    <property type="match status" value="1"/>
</dbReference>
<dbReference type="InterPro" id="IPR050697">
    <property type="entry name" value="Adenylyl/Guanylyl_Cyclase_3/4"/>
</dbReference>
<gene>
    <name evidence="7" type="ORF">COO20_08755</name>
</gene>
<dbReference type="InterPro" id="IPR012675">
    <property type="entry name" value="Beta-grasp_dom_sf"/>
</dbReference>
<evidence type="ECO:0000259" key="6">
    <source>
        <dbReference type="PROSITE" id="PS51085"/>
    </source>
</evidence>
<evidence type="ECO:0000313" key="7">
    <source>
        <dbReference type="EMBL" id="PKR54810.1"/>
    </source>
</evidence>
<dbReference type="PROSITE" id="PS51085">
    <property type="entry name" value="2FE2S_FER_2"/>
    <property type="match status" value="1"/>
</dbReference>
<dbReference type="Pfam" id="PF00111">
    <property type="entry name" value="Fer2"/>
    <property type="match status" value="1"/>
</dbReference>
<dbReference type="Gene3D" id="3.30.70.1230">
    <property type="entry name" value="Nucleotide cyclase"/>
    <property type="match status" value="1"/>
</dbReference>
<accession>A0A2N3KWE1</accession>
<dbReference type="InterPro" id="IPR029787">
    <property type="entry name" value="Nucleotide_cyclase"/>
</dbReference>
<dbReference type="Pfam" id="PF00211">
    <property type="entry name" value="Guanylate_cyc"/>
    <property type="match status" value="1"/>
</dbReference>
<proteinExistence type="predicted"/>
<dbReference type="Gene3D" id="3.10.20.30">
    <property type="match status" value="1"/>
</dbReference>
<dbReference type="GO" id="GO:0051536">
    <property type="term" value="F:iron-sulfur cluster binding"/>
    <property type="evidence" value="ECO:0007669"/>
    <property type="project" value="InterPro"/>
</dbReference>
<dbReference type="InterPro" id="IPR001054">
    <property type="entry name" value="A/G_cyclase"/>
</dbReference>
<evidence type="ECO:0000256" key="2">
    <source>
        <dbReference type="ARBA" id="ARBA00022475"/>
    </source>
</evidence>
<keyword evidence="4" id="KW-1133">Transmembrane helix</keyword>
<evidence type="ECO:0000256" key="3">
    <source>
        <dbReference type="ARBA" id="ARBA00023136"/>
    </source>
</evidence>
<protein>
    <submittedName>
        <fullName evidence="7">Ferredoxin</fullName>
    </submittedName>
</protein>
<dbReference type="CDD" id="cd07302">
    <property type="entry name" value="CHD"/>
    <property type="match status" value="1"/>
</dbReference>
<feature type="transmembrane region" description="Helical" evidence="4">
    <location>
        <begin position="66"/>
        <end position="87"/>
    </location>
</feature>
<reference evidence="7 8" key="1">
    <citation type="submission" date="2017-09" db="EMBL/GenBank/DDBJ databases">
        <title>Biodiversity and function of Thalassospira species in the particle-attached aromatic-hydrocarbon-degrading consortia from the surface seawater of the South China Sea.</title>
        <authorList>
            <person name="Dong C."/>
            <person name="Liu R."/>
            <person name="Shao Z."/>
        </authorList>
    </citation>
    <scope>NUCLEOTIDE SEQUENCE [LARGE SCALE GENOMIC DNA]</scope>
    <source>
        <strain evidence="7 8">CSC1P2</strain>
    </source>
</reference>
<keyword evidence="4" id="KW-0812">Transmembrane</keyword>
<feature type="transmembrane region" description="Helical" evidence="4">
    <location>
        <begin position="181"/>
        <end position="200"/>
    </location>
</feature>
<keyword evidence="2" id="KW-1003">Cell membrane</keyword>
<dbReference type="GO" id="GO:0005886">
    <property type="term" value="C:plasma membrane"/>
    <property type="evidence" value="ECO:0007669"/>
    <property type="project" value="UniProtKB-SubCell"/>
</dbReference>
<feature type="domain" description="2Fe-2S ferredoxin-type" evidence="6">
    <location>
        <begin position="268"/>
        <end position="361"/>
    </location>
</feature>
<evidence type="ECO:0000256" key="4">
    <source>
        <dbReference type="SAM" id="Phobius"/>
    </source>
</evidence>
<dbReference type="SUPFAM" id="SSF55073">
    <property type="entry name" value="Nucleotide cyclase"/>
    <property type="match status" value="1"/>
</dbReference>
<comment type="caution">
    <text evidence="7">The sequence shown here is derived from an EMBL/GenBank/DDBJ whole genome shotgun (WGS) entry which is preliminary data.</text>
</comment>
<dbReference type="Proteomes" id="UP000233597">
    <property type="component" value="Unassembled WGS sequence"/>
</dbReference>
<comment type="subcellular location">
    <subcellularLocation>
        <location evidence="1">Cell membrane</location>
        <topology evidence="1">Multi-pass membrane protein</topology>
    </subcellularLocation>
</comment>
<evidence type="ECO:0000313" key="8">
    <source>
        <dbReference type="Proteomes" id="UP000233597"/>
    </source>
</evidence>
<feature type="domain" description="Guanylate cyclase" evidence="5">
    <location>
        <begin position="382"/>
        <end position="515"/>
    </location>
</feature>
<keyword evidence="3 4" id="KW-0472">Membrane</keyword>
<dbReference type="CDD" id="cd00207">
    <property type="entry name" value="fer2"/>
    <property type="match status" value="1"/>
</dbReference>
<dbReference type="GO" id="GO:0004016">
    <property type="term" value="F:adenylate cyclase activity"/>
    <property type="evidence" value="ECO:0007669"/>
    <property type="project" value="UniProtKB-ARBA"/>
</dbReference>
<dbReference type="EMBL" id="NWTK01000004">
    <property type="protein sequence ID" value="PKR54810.1"/>
    <property type="molecule type" value="Genomic_DNA"/>
</dbReference>
<dbReference type="SUPFAM" id="SSF81343">
    <property type="entry name" value="Fumarate reductase respiratory complex transmembrane subunits"/>
    <property type="match status" value="1"/>
</dbReference>
<dbReference type="InterPro" id="IPR036010">
    <property type="entry name" value="2Fe-2S_ferredoxin-like_sf"/>
</dbReference>
<dbReference type="AlphaFoldDB" id="A0A2N3KWE1"/>
<dbReference type="SMART" id="SM00044">
    <property type="entry name" value="CYCc"/>
    <property type="match status" value="1"/>
</dbReference>
<dbReference type="GO" id="GO:0006171">
    <property type="term" value="P:cAMP biosynthetic process"/>
    <property type="evidence" value="ECO:0007669"/>
    <property type="project" value="TreeGrafter"/>
</dbReference>
<sequence length="582" mass="64063">MTTERPARHPIIANLAIQVPALRLYAGLVLLTYVLMHLTNHIFGLISPEAMEQANNYLTSPWKSAPLEYLLITALVTHFLLATGRLARRRSLRLKPKEWLQITLGLLIPILLFQHILGTRVAETVWGVKPPYERVLADLAVFRPDIGLLQAVALMVIWTHGCIGIHYWLSVKPFYGRIRSLLGFLAIVIPTLSLAGYMSAANTVIERAAQGGTPYLAKLINDAGRTAESFGFYTRMSEYLLFVTIALAASPFIVRQLRKMLERVRTAPSLKLPGGRIVRLTPGATALEALREAKVPIASVCGGRGRCTTCRLHCRDGLGDLPAPNAIESAALRSINAPEEWRLACQIRPRADLAITPLLPANATASDGRRPGGLSGSERQVVVIFTDLRDSTKLGETKMPYDVLFILNQFFAEMTEALRTTGGHYAQFTGDGLMALYGLEDRNIRRAIENAIRGAGEMLARIDKLNNQLRSELPFELRIGLGIHVGDAIVGEMGPPRREQISAIGDSINTTARLESKCKEHGVPLIISEDVVLRGKLQIPEGTNLHRESLRGKDREVAYYALSSLPAITARHEKQLANAPAE</sequence>
<dbReference type="SUPFAM" id="SSF54292">
    <property type="entry name" value="2Fe-2S ferredoxin-like"/>
    <property type="match status" value="1"/>
</dbReference>
<dbReference type="InterPro" id="IPR001041">
    <property type="entry name" value="2Fe-2S_ferredoxin-type"/>
</dbReference>